<keyword evidence="3 6" id="KW-1133">Transmembrane helix</keyword>
<feature type="transmembrane region" description="Helical" evidence="6">
    <location>
        <begin position="297"/>
        <end position="317"/>
    </location>
</feature>
<evidence type="ECO:0000256" key="6">
    <source>
        <dbReference type="SAM" id="Phobius"/>
    </source>
</evidence>
<dbReference type="OrthoDB" id="1436450at2759"/>
<feature type="compositionally biased region" description="Basic and acidic residues" evidence="5">
    <location>
        <begin position="1"/>
        <end position="10"/>
    </location>
</feature>
<keyword evidence="4 6" id="KW-0472">Membrane</keyword>
<accession>A0A0M9VT50</accession>
<gene>
    <name evidence="8" type="ORF">ESCO_000681</name>
</gene>
<evidence type="ECO:0000256" key="1">
    <source>
        <dbReference type="ARBA" id="ARBA00004141"/>
    </source>
</evidence>
<evidence type="ECO:0000256" key="4">
    <source>
        <dbReference type="ARBA" id="ARBA00023136"/>
    </source>
</evidence>
<evidence type="ECO:0000259" key="7">
    <source>
        <dbReference type="Pfam" id="PF13127"/>
    </source>
</evidence>
<evidence type="ECO:0000256" key="5">
    <source>
        <dbReference type="SAM" id="MobiDB-lite"/>
    </source>
</evidence>
<comment type="subcellular location">
    <subcellularLocation>
        <location evidence="1">Membrane</location>
        <topology evidence="1">Multi-pass membrane protein</topology>
    </subcellularLocation>
</comment>
<evidence type="ECO:0000256" key="3">
    <source>
        <dbReference type="ARBA" id="ARBA00022989"/>
    </source>
</evidence>
<dbReference type="InterPro" id="IPR025016">
    <property type="entry name" value="DUF3955"/>
</dbReference>
<comment type="caution">
    <text evidence="8">The sequence shown here is derived from an EMBL/GenBank/DDBJ whole genome shotgun (WGS) entry which is preliminary data.</text>
</comment>
<feature type="transmembrane region" description="Helical" evidence="6">
    <location>
        <begin position="203"/>
        <end position="222"/>
    </location>
</feature>
<dbReference type="PANTHER" id="PTHR23051:SF0">
    <property type="entry name" value="SOLUTE CARRIER FAMILY 35 MEMBER F5"/>
    <property type="match status" value="1"/>
</dbReference>
<feature type="transmembrane region" description="Helical" evidence="6">
    <location>
        <begin position="261"/>
        <end position="277"/>
    </location>
</feature>
<dbReference type="SUPFAM" id="SSF103481">
    <property type="entry name" value="Multidrug resistance efflux transporter EmrE"/>
    <property type="match status" value="1"/>
</dbReference>
<evidence type="ECO:0000256" key="2">
    <source>
        <dbReference type="ARBA" id="ARBA00022692"/>
    </source>
</evidence>
<proteinExistence type="predicted"/>
<dbReference type="Pfam" id="PF13127">
    <property type="entry name" value="DUF3955"/>
    <property type="match status" value="1"/>
</dbReference>
<keyword evidence="2 6" id="KW-0812">Transmembrane</keyword>
<dbReference type="Proteomes" id="UP000053831">
    <property type="component" value="Unassembled WGS sequence"/>
</dbReference>
<dbReference type="GO" id="GO:0000329">
    <property type="term" value="C:fungal-type vacuole membrane"/>
    <property type="evidence" value="ECO:0007669"/>
    <property type="project" value="TreeGrafter"/>
</dbReference>
<feature type="transmembrane region" description="Helical" evidence="6">
    <location>
        <begin position="228"/>
        <end position="249"/>
    </location>
</feature>
<feature type="region of interest" description="Disordered" evidence="5">
    <location>
        <begin position="155"/>
        <end position="196"/>
    </location>
</feature>
<sequence length="470" mass="50973">MAPPSRHKEPASSIELSSMRKSEHRHPRPSADFAAAAPGSSSPEETRPTSSSSTPPSTGFLGKMGFGAVARKAIGICFVLGTVSMWTVSNFMSSFIFSDHTYDKPFFLVYGTNIPFALATVPYFLKYLAREGTSGLRHDARRFWEADVRRMMGASPAAPTRARPHDYEPLDEHPPSDEDADDVDATTADEPLHHPNKMTPREVAVVALEMTIPWLLSDYLASACLAHTSVASVTILASTSSFWTLVFGVIARVESFSRHKAASVVASLAGIIIISSIDLSGVDAGSDPSRGSFPHKSWSQVALGDAMAFLSAIIYGFTTTRLKKRVVSDDGNDMQLVLALAGLFTLLVSWPLFFLLHWTGIETFELPSTGQIWAIFAFNSASSYFGDVLWAYALLLVSPLVVTVGLSTTIPVSLVGEMFQYGQYSSFMYWVGASIVFLSFIFISIQKEDEGDEEGQQSQGGVSRAAVSSV</sequence>
<dbReference type="InterPro" id="IPR037185">
    <property type="entry name" value="EmrE-like"/>
</dbReference>
<protein>
    <submittedName>
        <fullName evidence="8">Putative vacuolar membrane protein</fullName>
    </submittedName>
</protein>
<feature type="transmembrane region" description="Helical" evidence="6">
    <location>
        <begin position="337"/>
        <end position="358"/>
    </location>
</feature>
<keyword evidence="9" id="KW-1185">Reference proteome</keyword>
<dbReference type="EMBL" id="LGSR01000020">
    <property type="protein sequence ID" value="KOS18412.1"/>
    <property type="molecule type" value="Genomic_DNA"/>
</dbReference>
<reference evidence="8 9" key="1">
    <citation type="submission" date="2015-07" db="EMBL/GenBank/DDBJ databases">
        <title>The genome of the fungus Escovopsis weberi, a specialized disease agent of ant agriculture.</title>
        <authorList>
            <person name="de Man T.J."/>
            <person name="Stajich J.E."/>
            <person name="Kubicek C.P."/>
            <person name="Chenthamara K."/>
            <person name="Atanasova L."/>
            <person name="Druzhinina I.S."/>
            <person name="Birnbaum S."/>
            <person name="Barribeau S.M."/>
            <person name="Teiling C."/>
            <person name="Suen G."/>
            <person name="Currie C."/>
            <person name="Gerardo N.M."/>
        </authorList>
    </citation>
    <scope>NUCLEOTIDE SEQUENCE [LARGE SCALE GENOMIC DNA]</scope>
</reference>
<feature type="transmembrane region" description="Helical" evidence="6">
    <location>
        <begin position="73"/>
        <end position="95"/>
    </location>
</feature>
<dbReference type="PANTHER" id="PTHR23051">
    <property type="entry name" value="SOLUTE CARRIER FAMILY 35, MEMBER F5"/>
    <property type="match status" value="1"/>
</dbReference>
<feature type="transmembrane region" description="Helical" evidence="6">
    <location>
        <begin position="389"/>
        <end position="415"/>
    </location>
</feature>
<feature type="compositionally biased region" description="Low complexity" evidence="5">
    <location>
        <begin position="30"/>
        <end position="58"/>
    </location>
</feature>
<feature type="transmembrane region" description="Helical" evidence="6">
    <location>
        <begin position="427"/>
        <end position="445"/>
    </location>
</feature>
<evidence type="ECO:0000313" key="8">
    <source>
        <dbReference type="EMBL" id="KOS18412.1"/>
    </source>
</evidence>
<feature type="domain" description="DUF3955" evidence="7">
    <location>
        <begin position="73"/>
        <end position="124"/>
    </location>
</feature>
<feature type="region of interest" description="Disordered" evidence="5">
    <location>
        <begin position="1"/>
        <end position="58"/>
    </location>
</feature>
<feature type="transmembrane region" description="Helical" evidence="6">
    <location>
        <begin position="107"/>
        <end position="125"/>
    </location>
</feature>
<feature type="compositionally biased region" description="Basic and acidic residues" evidence="5">
    <location>
        <begin position="163"/>
        <end position="176"/>
    </location>
</feature>
<dbReference type="AlphaFoldDB" id="A0A0M9VT50"/>
<name>A0A0M9VT50_ESCWE</name>
<evidence type="ECO:0000313" key="9">
    <source>
        <dbReference type="Proteomes" id="UP000053831"/>
    </source>
</evidence>
<organism evidence="8 9">
    <name type="scientific">Escovopsis weberi</name>
    <dbReference type="NCBI Taxonomy" id="150374"/>
    <lineage>
        <taxon>Eukaryota</taxon>
        <taxon>Fungi</taxon>
        <taxon>Dikarya</taxon>
        <taxon>Ascomycota</taxon>
        <taxon>Pezizomycotina</taxon>
        <taxon>Sordariomycetes</taxon>
        <taxon>Hypocreomycetidae</taxon>
        <taxon>Hypocreales</taxon>
        <taxon>Hypocreaceae</taxon>
        <taxon>Escovopsis</taxon>
    </lineage>
</organism>
<dbReference type="STRING" id="150374.A0A0M9VT50"/>